<dbReference type="EMBL" id="VFYP01000001">
    <property type="protein sequence ID" value="TPP10080.1"/>
    <property type="molecule type" value="Genomic_DNA"/>
</dbReference>
<feature type="binding site" evidence="3">
    <location>
        <position position="106"/>
    </location>
    <ligand>
        <name>substrate</name>
    </ligand>
</feature>
<proteinExistence type="inferred from homology"/>
<feature type="domain" description="SMP-30/Gluconolactonase/LRE-like region" evidence="4">
    <location>
        <begin position="19"/>
        <end position="260"/>
    </location>
</feature>
<reference evidence="5 6" key="1">
    <citation type="submission" date="2019-06" db="EMBL/GenBank/DDBJ databases">
        <title>Rhizobium sp. CL12 isolated from roots of soybean.</title>
        <authorList>
            <person name="Wang C."/>
        </authorList>
    </citation>
    <scope>NUCLEOTIDE SEQUENCE [LARGE SCALE GENOMIC DNA]</scope>
    <source>
        <strain evidence="5 6">CL12</strain>
    </source>
</reference>
<dbReference type="AlphaFoldDB" id="A0A504U9W4"/>
<evidence type="ECO:0000313" key="6">
    <source>
        <dbReference type="Proteomes" id="UP000316429"/>
    </source>
</evidence>
<name>A0A504U9W4_9HYPH</name>
<dbReference type="GO" id="GO:0019853">
    <property type="term" value="P:L-ascorbic acid biosynthetic process"/>
    <property type="evidence" value="ECO:0007669"/>
    <property type="project" value="TreeGrafter"/>
</dbReference>
<dbReference type="RefSeq" id="WP_140826442.1">
    <property type="nucleotide sequence ID" value="NZ_VFYP01000001.1"/>
</dbReference>
<sequence>MISTESFKGEVLVDESQELGEGPTFDPLSGTLLWFDILGKTLCELTVETGAFAKHALPFLGSVIAVIDKDRQLIASDQGLFVRERASGVLKPYASLEADKPQNRSNDGRMHPSGALWIGTMSKTADTGAGAIYHVAGTQVTKLFEAVSIPNGICFSPDGAVGYFNDSKVNHMMRVDLNPETGLPRGAPSVFIDQSGRKGVIDGSVVDVDGTIWNSNWDGGAVDRYGPDGRHIGRYEMPTRRPTCPAFFGSGFDRLAVTSCWEGMSDSERAEDVHAGKIFELGIPVKGKPEPFFKL</sequence>
<dbReference type="GO" id="GO:0004341">
    <property type="term" value="F:gluconolactonase activity"/>
    <property type="evidence" value="ECO:0007669"/>
    <property type="project" value="TreeGrafter"/>
</dbReference>
<dbReference type="SUPFAM" id="SSF63829">
    <property type="entry name" value="Calcium-dependent phosphotriesterase"/>
    <property type="match status" value="1"/>
</dbReference>
<protein>
    <submittedName>
        <fullName evidence="5">SMP-30/gluconolactonase/LRE family protein</fullName>
    </submittedName>
</protein>
<accession>A0A504U9W4</accession>
<dbReference type="InterPro" id="IPR005511">
    <property type="entry name" value="SMP-30"/>
</dbReference>
<feature type="binding site" evidence="3">
    <location>
        <position position="151"/>
    </location>
    <ligand>
        <name>a divalent metal cation</name>
        <dbReference type="ChEBI" id="CHEBI:60240"/>
    </ligand>
</feature>
<keyword evidence="3" id="KW-0479">Metal-binding</keyword>
<dbReference type="PRINTS" id="PR01790">
    <property type="entry name" value="SMP30FAMILY"/>
</dbReference>
<keyword evidence="3" id="KW-0862">Zinc</keyword>
<feature type="binding site" evidence="3">
    <location>
        <position position="21"/>
    </location>
    <ligand>
        <name>a divalent metal cation</name>
        <dbReference type="ChEBI" id="CHEBI:60240"/>
    </ligand>
</feature>
<feature type="binding site" evidence="3">
    <location>
        <position position="202"/>
    </location>
    <ligand>
        <name>a divalent metal cation</name>
        <dbReference type="ChEBI" id="CHEBI:60240"/>
    </ligand>
</feature>
<comment type="similarity">
    <text evidence="1">Belongs to the SMP-30/CGR1 family.</text>
</comment>
<dbReference type="Proteomes" id="UP000316429">
    <property type="component" value="Unassembled WGS sequence"/>
</dbReference>
<dbReference type="InterPro" id="IPR011042">
    <property type="entry name" value="6-blade_b-propeller_TolB-like"/>
</dbReference>
<dbReference type="Gene3D" id="2.120.10.30">
    <property type="entry name" value="TolB, C-terminal domain"/>
    <property type="match status" value="1"/>
</dbReference>
<evidence type="ECO:0000256" key="2">
    <source>
        <dbReference type="PIRSR" id="PIRSR605511-1"/>
    </source>
</evidence>
<comment type="caution">
    <text evidence="5">The sequence shown here is derived from an EMBL/GenBank/DDBJ whole genome shotgun (WGS) entry which is preliminary data.</text>
</comment>
<feature type="active site" description="Proton donor/acceptor" evidence="2">
    <location>
        <position position="202"/>
    </location>
</feature>
<dbReference type="OrthoDB" id="2633250at2"/>
<evidence type="ECO:0000256" key="3">
    <source>
        <dbReference type="PIRSR" id="PIRSR605511-2"/>
    </source>
</evidence>
<dbReference type="GO" id="GO:0005509">
    <property type="term" value="F:calcium ion binding"/>
    <property type="evidence" value="ECO:0007669"/>
    <property type="project" value="TreeGrafter"/>
</dbReference>
<dbReference type="PANTHER" id="PTHR10907">
    <property type="entry name" value="REGUCALCIN"/>
    <property type="match status" value="1"/>
</dbReference>
<keyword evidence="6" id="KW-1185">Reference proteome</keyword>
<organism evidence="5 6">
    <name type="scientific">Rhizobium glycinendophyticum</name>
    <dbReference type="NCBI Taxonomy" id="2589807"/>
    <lineage>
        <taxon>Bacteria</taxon>
        <taxon>Pseudomonadati</taxon>
        <taxon>Pseudomonadota</taxon>
        <taxon>Alphaproteobacteria</taxon>
        <taxon>Hyphomicrobiales</taxon>
        <taxon>Rhizobiaceae</taxon>
        <taxon>Rhizobium/Agrobacterium group</taxon>
        <taxon>Rhizobium</taxon>
    </lineage>
</organism>
<dbReference type="PANTHER" id="PTHR10907:SF47">
    <property type="entry name" value="REGUCALCIN"/>
    <property type="match status" value="1"/>
</dbReference>
<gene>
    <name evidence="5" type="ORF">FJQ55_04190</name>
</gene>
<evidence type="ECO:0000313" key="5">
    <source>
        <dbReference type="EMBL" id="TPP10080.1"/>
    </source>
</evidence>
<evidence type="ECO:0000256" key="1">
    <source>
        <dbReference type="ARBA" id="ARBA00008853"/>
    </source>
</evidence>
<dbReference type="Pfam" id="PF08450">
    <property type="entry name" value="SGL"/>
    <property type="match status" value="1"/>
</dbReference>
<feature type="binding site" evidence="3">
    <location>
        <position position="104"/>
    </location>
    <ligand>
        <name>substrate</name>
    </ligand>
</feature>
<comment type="cofactor">
    <cofactor evidence="3">
        <name>Zn(2+)</name>
        <dbReference type="ChEBI" id="CHEBI:29105"/>
    </cofactor>
    <text evidence="3">Binds 1 divalent metal cation per subunit.</text>
</comment>
<dbReference type="InterPro" id="IPR013658">
    <property type="entry name" value="SGL"/>
</dbReference>
<evidence type="ECO:0000259" key="4">
    <source>
        <dbReference type="Pfam" id="PF08450"/>
    </source>
</evidence>